<gene>
    <name evidence="3" type="ORF">NDK47_16955</name>
</gene>
<feature type="signal peptide" evidence="1">
    <location>
        <begin position="1"/>
        <end position="25"/>
    </location>
</feature>
<dbReference type="EMBL" id="CP098755">
    <property type="protein sequence ID" value="USG63841.1"/>
    <property type="molecule type" value="Genomic_DNA"/>
</dbReference>
<feature type="domain" description="SLH" evidence="2">
    <location>
        <begin position="109"/>
        <end position="180"/>
    </location>
</feature>
<protein>
    <submittedName>
        <fullName evidence="3">S-layer homology domain-containing protein</fullName>
    </submittedName>
</protein>
<keyword evidence="4" id="KW-1185">Reference proteome</keyword>
<evidence type="ECO:0000256" key="1">
    <source>
        <dbReference type="SAM" id="SignalP"/>
    </source>
</evidence>
<reference evidence="3" key="1">
    <citation type="submission" date="2022-06" db="EMBL/GenBank/DDBJ databases">
        <title>Genome sequencing of Brevibacillus sp. BB3-R1.</title>
        <authorList>
            <person name="Heo J."/>
            <person name="Lee D."/>
            <person name="Won M."/>
            <person name="Han B.-H."/>
            <person name="Hong S.-B."/>
            <person name="Kwon S.-W."/>
        </authorList>
    </citation>
    <scope>NUCLEOTIDE SEQUENCE</scope>
    <source>
        <strain evidence="3">BB3-R1</strain>
    </source>
</reference>
<keyword evidence="1" id="KW-0732">Signal</keyword>
<dbReference type="InterPro" id="IPR001119">
    <property type="entry name" value="SLH_dom"/>
</dbReference>
<dbReference type="Pfam" id="PF00395">
    <property type="entry name" value="SLH"/>
    <property type="match status" value="2"/>
</dbReference>
<proteinExistence type="predicted"/>
<dbReference type="PROSITE" id="PS51272">
    <property type="entry name" value="SLH"/>
    <property type="match status" value="2"/>
</dbReference>
<accession>A0ABY4WAG4</accession>
<sequence>MQKKIQAFTCALLVCSLLTPSFAKAESYYLPYDDISKHWARNSILNGAYYGLFATGQSVPHFYPNREMTRAEFMALMDRVFELGQIHLYPLTFLSEREAYGRGEGFDEPYLPYKDVDRLTWMYGSTLRMSVLLQRLYGPGAIQKIFPGEEFQPNKPITREEAAKLLAIYTMGADESKAWEMVSGWGWLDGRPNNKLKRGEAAVAFDRLIDFMQSDTILPLLDYDGQKFPMVPEIEDMFPLFSPYLEQSQGDDKLYVDAVEAIRYHEDSDETFRTLHKLAEGGFDNTVGVHYYLSWNPSASLEENLSEAFLAMDAYFADRIVIPETQQLLTANVYDIALQIGMETPAIFEQVLTKLKAYEEKVRPGTKEWEALVVYQAALEVKLGNVEGALEHYRAIAAHVPAALTNLVYYLVQTNRVEEAKSFLASLQPKRTETEIIKLSRLLEQDLARFDNQESIVHSLQFAMGRMENLKDYRVEGEAVLSGFLMKYTQDIDRIGQWSHTTGIYQSPQKLVLDKWENYTDLKNMVQYERNFDEEKWEPSKIGELEFMHEYVQNMSIKDRASILGARYYKQSFGEYNIITEWIPGENILEESKKVTLRHGKVKRVPIYMNKYIVDKDSDLVVQSMWRYEEVYDTQEYVAYAGTESYLTNKDFRVYVPREALKEAAR</sequence>
<evidence type="ECO:0000259" key="2">
    <source>
        <dbReference type="PROSITE" id="PS51272"/>
    </source>
</evidence>
<name>A0ABY4WAG4_9BACL</name>
<dbReference type="Proteomes" id="UP001056500">
    <property type="component" value="Chromosome"/>
</dbReference>
<feature type="domain" description="SLH" evidence="2">
    <location>
        <begin position="27"/>
        <end position="91"/>
    </location>
</feature>
<dbReference type="RefSeq" id="WP_251870920.1">
    <property type="nucleotide sequence ID" value="NZ_CP098755.1"/>
</dbReference>
<feature type="chain" id="PRO_5045700439" evidence="1">
    <location>
        <begin position="26"/>
        <end position="666"/>
    </location>
</feature>
<organism evidence="3 4">
    <name type="scientific">Brevibacillus ruminantium</name>
    <dbReference type="NCBI Taxonomy" id="2950604"/>
    <lineage>
        <taxon>Bacteria</taxon>
        <taxon>Bacillati</taxon>
        <taxon>Bacillota</taxon>
        <taxon>Bacilli</taxon>
        <taxon>Bacillales</taxon>
        <taxon>Paenibacillaceae</taxon>
        <taxon>Brevibacillus</taxon>
    </lineage>
</organism>
<evidence type="ECO:0000313" key="4">
    <source>
        <dbReference type="Proteomes" id="UP001056500"/>
    </source>
</evidence>
<evidence type="ECO:0000313" key="3">
    <source>
        <dbReference type="EMBL" id="USG63841.1"/>
    </source>
</evidence>